<reference evidence="2 3" key="1">
    <citation type="submission" date="2021-01" db="EMBL/GenBank/DDBJ databases">
        <title>Chromosome-level genome assembly of a human fungal pathogen reveals clustering of transcriptionally co-regulated genes.</title>
        <authorList>
            <person name="Voorhies M."/>
            <person name="Cohen S."/>
            <person name="Shea T.P."/>
            <person name="Petrus S."/>
            <person name="Munoz J.F."/>
            <person name="Poplawski S."/>
            <person name="Goldman W.E."/>
            <person name="Michael T."/>
            <person name="Cuomo C.A."/>
            <person name="Sil A."/>
            <person name="Beyhan S."/>
        </authorList>
    </citation>
    <scope>NUCLEOTIDE SEQUENCE [LARGE SCALE GENOMIC DNA]</scope>
    <source>
        <strain evidence="2 3">G184AR</strain>
    </source>
</reference>
<dbReference type="AlphaFoldDB" id="A0A8H8CZD2"/>
<dbReference type="EMBL" id="JAEVHI010000003">
    <property type="protein sequence ID" value="KAG5295760.1"/>
    <property type="molecule type" value="Genomic_DNA"/>
</dbReference>
<comment type="caution">
    <text evidence="2">The sequence shown here is derived from an EMBL/GenBank/DDBJ whole genome shotgun (WGS) entry which is preliminary data.</text>
</comment>
<proteinExistence type="predicted"/>
<evidence type="ECO:0000313" key="2">
    <source>
        <dbReference type="EMBL" id="KAG5295760.1"/>
    </source>
</evidence>
<sequence length="94" mass="10756">MASIELYWVDTILGVRAQSFLDRCGWWDVSLLGRCCGNDRAGRRGESFVLFSLGHFFSYSLCNFCRFFLFHCMAFRKYSSHSFCVSQAAGLEGI</sequence>
<keyword evidence="1" id="KW-0812">Transmembrane</keyword>
<feature type="transmembrane region" description="Helical" evidence="1">
    <location>
        <begin position="48"/>
        <end position="69"/>
    </location>
</feature>
<name>A0A8H8CZD2_AJECA</name>
<dbReference type="Proteomes" id="UP000670092">
    <property type="component" value="Unassembled WGS sequence"/>
</dbReference>
<protein>
    <submittedName>
        <fullName evidence="2">Uncharacterized protein</fullName>
    </submittedName>
</protein>
<evidence type="ECO:0000256" key="1">
    <source>
        <dbReference type="SAM" id="Phobius"/>
    </source>
</evidence>
<evidence type="ECO:0000313" key="3">
    <source>
        <dbReference type="Proteomes" id="UP000670092"/>
    </source>
</evidence>
<organism evidence="2 3">
    <name type="scientific">Ajellomyces capsulatus</name>
    <name type="common">Darling's disease fungus</name>
    <name type="synonym">Histoplasma capsulatum</name>
    <dbReference type="NCBI Taxonomy" id="5037"/>
    <lineage>
        <taxon>Eukaryota</taxon>
        <taxon>Fungi</taxon>
        <taxon>Dikarya</taxon>
        <taxon>Ascomycota</taxon>
        <taxon>Pezizomycotina</taxon>
        <taxon>Eurotiomycetes</taxon>
        <taxon>Eurotiomycetidae</taxon>
        <taxon>Onygenales</taxon>
        <taxon>Ajellomycetaceae</taxon>
        <taxon>Histoplasma</taxon>
    </lineage>
</organism>
<gene>
    <name evidence="2" type="ORF">I7I52_06143</name>
</gene>
<keyword evidence="1" id="KW-1133">Transmembrane helix</keyword>
<dbReference type="VEuPathDB" id="FungiDB:I7I52_06143"/>
<accession>A0A8H8CZD2</accession>
<keyword evidence="1" id="KW-0472">Membrane</keyword>